<comment type="subcellular location">
    <subcellularLocation>
        <location evidence="1">Secreted</location>
        <location evidence="1">Extracellular space</location>
        <location evidence="1">Extracellular matrix</location>
    </subcellularLocation>
</comment>
<dbReference type="NCBIfam" id="NF040941">
    <property type="entry name" value="GGGWT_bact"/>
    <property type="match status" value="1"/>
</dbReference>
<dbReference type="Pfam" id="PF13927">
    <property type="entry name" value="Ig_3"/>
    <property type="match status" value="3"/>
</dbReference>
<dbReference type="InterPro" id="IPR013783">
    <property type="entry name" value="Ig-like_fold"/>
</dbReference>
<dbReference type="InterPro" id="IPR020837">
    <property type="entry name" value="Fibrinogen_CS"/>
</dbReference>
<dbReference type="OrthoDB" id="6038967at2759"/>
<dbReference type="SMART" id="SM00409">
    <property type="entry name" value="IG"/>
    <property type="match status" value="3"/>
</dbReference>
<dbReference type="InterPro" id="IPR003599">
    <property type="entry name" value="Ig_sub"/>
</dbReference>
<keyword evidence="3" id="KW-1015">Disulfide bond</keyword>
<dbReference type="AlphaFoldDB" id="A0A913X929"/>
<sequence length="648" mass="73547">MAKKVRCQPFPSHLAIGLSFFAVLLCCGEFVRIEMMLKEQKNTIRQMEEKTKLKQNEFQDRNNKMTKQQNEKIKQLEIKISHNERFEFIRKRQEREKRDVSSQFIKHKRNHSDELIQYIPKIIEAIGALQLEKKIPGPRGPQGEKGPKGDPGPEGIRGPKGDPVLPLSPPSIVMSHSSNLTVTEGHSAVFNCSVSSNPQSVVVWSKLNGFLPSGRATDDGRGILKIVNTDYHDTGIYMCKAENIVGKREGRFNLEVYFRPRITSNQPIRYERIGDNITLPACPVKGHPKPNITWSKRGRALNNRTAIKNERLTITESTKEDSGQYVCEAKNFLGSDKAVGFTLIVADLPIFIKKPPSAYASREGSTLTLNCSAEGDPDPVIQWRKEKGDLPIGRYEIRDTSLILRDLKVEDAGVYVCTATSAGISDATAKTNLNLKPAECSSIYKQGKRRNGVYTVWPDNQGKIKVYCDMTTDGGGWTVFQRRKDGSVDFFRNWTDYKRGFGNLTGEFWLGNDFIHRLSAKKNSSLRVDLGDWDGTKIYAKYGQFKIETEADNYKLRVVSYSGNATDALTRHNNKAFSTKDRDNDLHPTAKCAWSSHGAWWYDRCYSSNLNGLYKKSGGWAVTWDTYKYEWSLQTTEMKMRPLRFNDK</sequence>
<evidence type="ECO:0000313" key="9">
    <source>
        <dbReference type="Proteomes" id="UP000887567"/>
    </source>
</evidence>
<evidence type="ECO:0000256" key="5">
    <source>
        <dbReference type="SAM" id="MobiDB-lite"/>
    </source>
</evidence>
<dbReference type="CDD" id="cd00087">
    <property type="entry name" value="FReD"/>
    <property type="match status" value="1"/>
</dbReference>
<evidence type="ECO:0000256" key="3">
    <source>
        <dbReference type="ARBA" id="ARBA00023157"/>
    </source>
</evidence>
<dbReference type="FunFam" id="3.90.215.10:FF:000001">
    <property type="entry name" value="Tenascin isoform 1"/>
    <property type="match status" value="1"/>
</dbReference>
<dbReference type="EnsemblMetazoa" id="XM_021044661.2">
    <property type="protein sequence ID" value="XP_020900320.1"/>
    <property type="gene ID" value="LOC110238962"/>
</dbReference>
<dbReference type="InterPro" id="IPR003598">
    <property type="entry name" value="Ig_sub2"/>
</dbReference>
<name>A0A913X929_EXADI</name>
<feature type="domain" description="Fibrinogen C-terminal" evidence="7">
    <location>
        <begin position="431"/>
        <end position="644"/>
    </location>
</feature>
<feature type="domain" description="Ig-like" evidence="6">
    <location>
        <begin position="260"/>
        <end position="340"/>
    </location>
</feature>
<feature type="region of interest" description="Disordered" evidence="5">
    <location>
        <begin position="134"/>
        <end position="168"/>
    </location>
</feature>
<dbReference type="PROSITE" id="PS00514">
    <property type="entry name" value="FIBRINOGEN_C_1"/>
    <property type="match status" value="1"/>
</dbReference>
<feature type="domain" description="Ig-like" evidence="6">
    <location>
        <begin position="170"/>
        <end position="257"/>
    </location>
</feature>
<dbReference type="GO" id="GO:0005615">
    <property type="term" value="C:extracellular space"/>
    <property type="evidence" value="ECO:0007669"/>
    <property type="project" value="TreeGrafter"/>
</dbReference>
<dbReference type="InterPro" id="IPR002181">
    <property type="entry name" value="Fibrinogen_a/b/g_C_dom"/>
</dbReference>
<evidence type="ECO:0000259" key="6">
    <source>
        <dbReference type="PROSITE" id="PS50835"/>
    </source>
</evidence>
<accession>A0A913X929</accession>
<dbReference type="SUPFAM" id="SSF48726">
    <property type="entry name" value="Immunoglobulin"/>
    <property type="match status" value="3"/>
</dbReference>
<dbReference type="RefSeq" id="XP_020900320.1">
    <property type="nucleotide sequence ID" value="XM_021044661.2"/>
</dbReference>
<dbReference type="Gene3D" id="3.90.215.10">
    <property type="entry name" value="Gamma Fibrinogen, chain A, domain 1"/>
    <property type="match status" value="1"/>
</dbReference>
<keyword evidence="4" id="KW-0175">Coiled coil</keyword>
<evidence type="ECO:0000256" key="1">
    <source>
        <dbReference type="ARBA" id="ARBA00004498"/>
    </source>
</evidence>
<dbReference type="PROSITE" id="PS50835">
    <property type="entry name" value="IG_LIKE"/>
    <property type="match status" value="3"/>
</dbReference>
<dbReference type="Gene3D" id="2.60.40.10">
    <property type="entry name" value="Immunoglobulins"/>
    <property type="match status" value="3"/>
</dbReference>
<dbReference type="KEGG" id="epa:110238962"/>
<feature type="coiled-coil region" evidence="4">
    <location>
        <begin position="30"/>
        <end position="57"/>
    </location>
</feature>
<dbReference type="Pfam" id="PF00147">
    <property type="entry name" value="Fibrinogen_C"/>
    <property type="match status" value="1"/>
</dbReference>
<evidence type="ECO:0000256" key="4">
    <source>
        <dbReference type="SAM" id="Coils"/>
    </source>
</evidence>
<proteinExistence type="predicted"/>
<evidence type="ECO:0000256" key="2">
    <source>
        <dbReference type="ARBA" id="ARBA00022530"/>
    </source>
</evidence>
<feature type="domain" description="Ig-like" evidence="6">
    <location>
        <begin position="349"/>
        <end position="434"/>
    </location>
</feature>
<dbReference type="SMART" id="SM00408">
    <property type="entry name" value="IGc2"/>
    <property type="match status" value="3"/>
</dbReference>
<dbReference type="Proteomes" id="UP000887567">
    <property type="component" value="Unplaced"/>
</dbReference>
<organism evidence="8 9">
    <name type="scientific">Exaiptasia diaphana</name>
    <name type="common">Tropical sea anemone</name>
    <name type="synonym">Aiptasia pulchella</name>
    <dbReference type="NCBI Taxonomy" id="2652724"/>
    <lineage>
        <taxon>Eukaryota</taxon>
        <taxon>Metazoa</taxon>
        <taxon>Cnidaria</taxon>
        <taxon>Anthozoa</taxon>
        <taxon>Hexacorallia</taxon>
        <taxon>Actiniaria</taxon>
        <taxon>Aiptasiidae</taxon>
        <taxon>Exaiptasia</taxon>
    </lineage>
</organism>
<evidence type="ECO:0000313" key="8">
    <source>
        <dbReference type="EnsemblMetazoa" id="XP_020900320.1"/>
    </source>
</evidence>
<dbReference type="PANTHER" id="PTHR19143">
    <property type="entry name" value="FIBRINOGEN/TENASCIN/ANGIOPOEITIN"/>
    <property type="match status" value="1"/>
</dbReference>
<keyword evidence="9" id="KW-1185">Reference proteome</keyword>
<dbReference type="PANTHER" id="PTHR19143:SF458">
    <property type="entry name" value="FIBRINOGEN C-TERMINAL DOMAIN-CONTAINING PROTEIN-RELATED"/>
    <property type="match status" value="1"/>
</dbReference>
<reference evidence="8" key="1">
    <citation type="submission" date="2022-11" db="UniProtKB">
        <authorList>
            <consortium name="EnsemblMetazoa"/>
        </authorList>
    </citation>
    <scope>IDENTIFICATION</scope>
</reference>
<evidence type="ECO:0000259" key="7">
    <source>
        <dbReference type="PROSITE" id="PS51406"/>
    </source>
</evidence>
<dbReference type="SUPFAM" id="SSF56496">
    <property type="entry name" value="Fibrinogen C-terminal domain-like"/>
    <property type="match status" value="1"/>
</dbReference>
<dbReference type="InterPro" id="IPR050373">
    <property type="entry name" value="Fibrinogen_C-term_domain"/>
</dbReference>
<dbReference type="SMART" id="SM00186">
    <property type="entry name" value="FBG"/>
    <property type="match status" value="1"/>
</dbReference>
<dbReference type="PROSITE" id="PS51406">
    <property type="entry name" value="FIBRINOGEN_C_2"/>
    <property type="match status" value="1"/>
</dbReference>
<keyword evidence="2" id="KW-0964">Secreted</keyword>
<protein>
    <submittedName>
        <fullName evidence="8">Uncharacterized protein</fullName>
    </submittedName>
</protein>
<dbReference type="InterPro" id="IPR014716">
    <property type="entry name" value="Fibrinogen_a/b/g_C_1"/>
</dbReference>
<dbReference type="GeneID" id="110238962"/>
<dbReference type="Gene3D" id="1.20.5.320">
    <property type="entry name" value="6-Phosphogluconate Dehydrogenase, domain 3"/>
    <property type="match status" value="1"/>
</dbReference>
<dbReference type="InterPro" id="IPR036056">
    <property type="entry name" value="Fibrinogen-like_C"/>
</dbReference>
<keyword evidence="2" id="KW-0272">Extracellular matrix</keyword>
<dbReference type="InterPro" id="IPR036179">
    <property type="entry name" value="Ig-like_dom_sf"/>
</dbReference>
<dbReference type="InterPro" id="IPR007110">
    <property type="entry name" value="Ig-like_dom"/>
</dbReference>